<organism evidence="2">
    <name type="scientific">Tent-making bat hepatitis B virus</name>
    <dbReference type="NCBI Taxonomy" id="1508712"/>
    <lineage>
        <taxon>Viruses</taxon>
        <taxon>Riboviria</taxon>
        <taxon>Pararnavirae</taxon>
        <taxon>Artverviricota</taxon>
        <taxon>Revtraviricetes</taxon>
        <taxon>Blubervirales</taxon>
        <taxon>Hepadnaviridae</taxon>
        <taxon>Orthohepadnavirus</taxon>
        <taxon>Orthohepadnavirus tabernarii</taxon>
    </lineage>
</organism>
<dbReference type="InterPro" id="IPR036459">
    <property type="entry name" value="Viral_capsid_core_dom_sf_HBV"/>
</dbReference>
<dbReference type="Gene3D" id="1.10.4090.10">
    <property type="entry name" value="Viral capsid, core domain supefamily, Hepatitis B virus"/>
    <property type="match status" value="1"/>
</dbReference>
<dbReference type="EMBL" id="MG252543">
    <property type="protein sequence ID" value="AZQ19445.1"/>
    <property type="molecule type" value="Genomic_DNA"/>
</dbReference>
<dbReference type="GO" id="GO:0005198">
    <property type="term" value="F:structural molecule activity"/>
    <property type="evidence" value="ECO:0007669"/>
    <property type="project" value="InterPro"/>
</dbReference>
<feature type="compositionally biased region" description="Basic residues" evidence="1">
    <location>
        <begin position="166"/>
        <end position="180"/>
    </location>
</feature>
<proteinExistence type="predicted"/>
<feature type="region of interest" description="Disordered" evidence="1">
    <location>
        <begin position="150"/>
        <end position="188"/>
    </location>
</feature>
<evidence type="ECO:0000313" key="2">
    <source>
        <dbReference type="EMBL" id="AZQ19445.1"/>
    </source>
</evidence>
<dbReference type="Pfam" id="PF00906">
    <property type="entry name" value="Hepatitis_core"/>
    <property type="match status" value="2"/>
</dbReference>
<dbReference type="SUPFAM" id="SSF47852">
    <property type="entry name" value="Hepatitis B viral capsid (hbcag)"/>
    <property type="match status" value="1"/>
</dbReference>
<sequence length="188" mass="21657">MENLERLDIYKEFGVSDVLVSFLPDDFFPTLQQLLESVNALYEDELTGPNHCSPHHTALRHLIMCGVELRDFIDWMHEQGLSPDADALLAGYLRSKYLKHITKAIWYHLSCLTFGKQTVHEYLVSFGTWIRTPAAYRPVNAPILTTLPETSVVRRRPASRRSTPSPRRRRSQSPRRRRSPSPRPASNC</sequence>
<protein>
    <submittedName>
        <fullName evidence="2">Core protein</fullName>
    </submittedName>
</protein>
<name>A0A7I6N291_9HEPA</name>
<accession>A0A7I6N291</accession>
<reference evidence="2" key="1">
    <citation type="submission" date="2017-10" db="EMBL/GenBank/DDBJ databases">
        <title>Host biology and anthropogenic factors influence hepadnavirus infection patterns in a Neotropical bat.</title>
        <authorList>
            <person name="Rasche A."/>
            <person name="Hiller T."/>
        </authorList>
    </citation>
    <scope>NUCLEOTIDE SEQUENCE</scope>
    <source>
        <strain evidence="2">TBHBV/B307/Panama/2014</strain>
    </source>
</reference>
<dbReference type="InterPro" id="IPR002006">
    <property type="entry name" value="Hepatitis_core"/>
</dbReference>
<evidence type="ECO:0000256" key="1">
    <source>
        <dbReference type="SAM" id="MobiDB-lite"/>
    </source>
</evidence>